<reference evidence="13" key="2">
    <citation type="submission" date="2023-01" db="EMBL/GenBank/DDBJ databases">
        <authorList>
            <person name="Sun Q."/>
            <person name="Evtushenko L."/>
        </authorList>
    </citation>
    <scope>NUCLEOTIDE SEQUENCE</scope>
    <source>
        <strain evidence="13">VKM B-1513</strain>
    </source>
</reference>
<dbReference type="GO" id="GO:0046872">
    <property type="term" value="F:metal ion binding"/>
    <property type="evidence" value="ECO:0007669"/>
    <property type="project" value="UniProtKB-KW"/>
</dbReference>
<dbReference type="HAMAP" id="MF_01665">
    <property type="entry name" value="HemeA_synth_type2"/>
    <property type="match status" value="1"/>
</dbReference>
<keyword evidence="9 12" id="KW-0472">Membrane</keyword>
<sequence>MAYHTSTTSRAVSNWLLIVALMVVGMIIVGGTTRLTDSGLSITEWKPISGAIPPLTQSDWEEEFRLYQRTTEFQEQNSAMTLAEFEFIFWWEWGHRQLGRIIGLVFAIPFVFFWLRGHLSARLKPRLFILLCMGGAQGAIGWWMVASGLVDRLDVSQYRLATHLGMAFIILGYSVWLSLEARFGPPPLRRGTLAGVSFALLALVFLQIILGAFVAGLDAGRIYNTWPLMNGDLVPEGYLGGMNFFPAIFESHAAVQMHHRWTGYLVALAVFAYAVTIWREPRVSLKPFMVILPALVIGQVALGIAALLAVVPLGLSLAHQLGAVLLFVATLCAAWTARRAA</sequence>
<evidence type="ECO:0000256" key="12">
    <source>
        <dbReference type="HAMAP-Rule" id="MF_01665"/>
    </source>
</evidence>
<dbReference type="EC" id="1.17.99.9" evidence="12"/>
<comment type="subunit">
    <text evidence="12">Interacts with CtaB.</text>
</comment>
<reference evidence="13" key="1">
    <citation type="journal article" date="2014" name="Int. J. Syst. Evol. Microbiol.">
        <title>Complete genome sequence of Corynebacterium casei LMG S-19264T (=DSM 44701T), isolated from a smear-ripened cheese.</title>
        <authorList>
            <consortium name="US DOE Joint Genome Institute (JGI-PGF)"/>
            <person name="Walter F."/>
            <person name="Albersmeier A."/>
            <person name="Kalinowski J."/>
            <person name="Ruckert C."/>
        </authorList>
    </citation>
    <scope>NUCLEOTIDE SEQUENCE</scope>
    <source>
        <strain evidence="13">VKM B-1513</strain>
    </source>
</reference>
<feature type="binding site" description="axial binding residue" evidence="12">
    <location>
        <position position="259"/>
    </location>
    <ligand>
        <name>heme</name>
        <dbReference type="ChEBI" id="CHEBI:30413"/>
    </ligand>
    <ligandPart>
        <name>Fe</name>
        <dbReference type="ChEBI" id="CHEBI:18248"/>
    </ligandPart>
</feature>
<evidence type="ECO:0000256" key="11">
    <source>
        <dbReference type="ARBA" id="ARBA00048044"/>
    </source>
</evidence>
<comment type="function">
    <text evidence="12">Catalyzes the conversion of heme O to heme A by two successive hydroxylations of the methyl group at C8. The first hydroxylation forms heme I, the second hydroxylation results in an unstable dihydroxymethyl group, which spontaneously dehydrates, resulting in the formyl group of heme A.</text>
</comment>
<comment type="cofactor">
    <cofactor evidence="1 12">
        <name>heme b</name>
        <dbReference type="ChEBI" id="CHEBI:60344"/>
    </cofactor>
</comment>
<keyword evidence="6 12" id="KW-0560">Oxidoreductase</keyword>
<evidence type="ECO:0000256" key="1">
    <source>
        <dbReference type="ARBA" id="ARBA00001970"/>
    </source>
</evidence>
<organism evidence="13 14">
    <name type="scientific">Maricaulis virginensis</name>
    <dbReference type="NCBI Taxonomy" id="144022"/>
    <lineage>
        <taxon>Bacteria</taxon>
        <taxon>Pseudomonadati</taxon>
        <taxon>Pseudomonadota</taxon>
        <taxon>Alphaproteobacteria</taxon>
        <taxon>Maricaulales</taxon>
        <taxon>Maricaulaceae</taxon>
        <taxon>Maricaulis</taxon>
    </lineage>
</organism>
<feature type="transmembrane region" description="Helical" evidence="12">
    <location>
        <begin position="97"/>
        <end position="115"/>
    </location>
</feature>
<keyword evidence="7 12" id="KW-0408">Iron</keyword>
<evidence type="ECO:0000256" key="5">
    <source>
        <dbReference type="ARBA" id="ARBA00022989"/>
    </source>
</evidence>
<evidence type="ECO:0000256" key="3">
    <source>
        <dbReference type="ARBA" id="ARBA00022692"/>
    </source>
</evidence>
<keyword evidence="5 12" id="KW-1133">Transmembrane helix</keyword>
<evidence type="ECO:0000256" key="9">
    <source>
        <dbReference type="ARBA" id="ARBA00023136"/>
    </source>
</evidence>
<keyword evidence="3 12" id="KW-0812">Transmembrane</keyword>
<dbReference type="PANTHER" id="PTHR23289:SF2">
    <property type="entry name" value="CYTOCHROME C OXIDASE ASSEMBLY PROTEIN COX15 HOMOLOG"/>
    <property type="match status" value="1"/>
</dbReference>
<dbReference type="GO" id="GO:0005886">
    <property type="term" value="C:plasma membrane"/>
    <property type="evidence" value="ECO:0007669"/>
    <property type="project" value="UniProtKB-SubCell"/>
</dbReference>
<dbReference type="Proteomes" id="UP001143486">
    <property type="component" value="Unassembled WGS sequence"/>
</dbReference>
<feature type="transmembrane region" description="Helical" evidence="12">
    <location>
        <begin position="290"/>
        <end position="311"/>
    </location>
</feature>
<proteinExistence type="inferred from homology"/>
<keyword evidence="4 12" id="KW-0479">Metal-binding</keyword>
<dbReference type="GO" id="GO:0120547">
    <property type="term" value="F:heme A synthase activity"/>
    <property type="evidence" value="ECO:0007669"/>
    <property type="project" value="UniProtKB-EC"/>
</dbReference>
<feature type="transmembrane region" description="Helical" evidence="12">
    <location>
        <begin position="12"/>
        <end position="31"/>
    </location>
</feature>
<evidence type="ECO:0000256" key="8">
    <source>
        <dbReference type="ARBA" id="ARBA00023133"/>
    </source>
</evidence>
<name>A0A9W6INH7_9PROT</name>
<dbReference type="Pfam" id="PF02628">
    <property type="entry name" value="COX15-CtaA"/>
    <property type="match status" value="1"/>
</dbReference>
<dbReference type="PANTHER" id="PTHR23289">
    <property type="entry name" value="CYTOCHROME C OXIDASE ASSEMBLY PROTEIN COX15"/>
    <property type="match status" value="1"/>
</dbReference>
<keyword evidence="14" id="KW-1185">Reference proteome</keyword>
<feature type="transmembrane region" description="Helical" evidence="12">
    <location>
        <begin position="127"/>
        <end position="146"/>
    </location>
</feature>
<evidence type="ECO:0000256" key="4">
    <source>
        <dbReference type="ARBA" id="ARBA00022723"/>
    </source>
</evidence>
<dbReference type="RefSeq" id="WP_271186673.1">
    <property type="nucleotide sequence ID" value="NZ_BSFE01000004.1"/>
</dbReference>
<dbReference type="InterPro" id="IPR003780">
    <property type="entry name" value="COX15/CtaA_fam"/>
</dbReference>
<keyword evidence="8 12" id="KW-0350">Heme biosynthesis</keyword>
<feature type="transmembrane region" description="Helical" evidence="12">
    <location>
        <begin position="158"/>
        <end position="179"/>
    </location>
</feature>
<evidence type="ECO:0000256" key="7">
    <source>
        <dbReference type="ARBA" id="ARBA00023004"/>
    </source>
</evidence>
<evidence type="ECO:0000256" key="2">
    <source>
        <dbReference type="ARBA" id="ARBA00004141"/>
    </source>
</evidence>
<feature type="transmembrane region" description="Helical" evidence="12">
    <location>
        <begin position="261"/>
        <end position="278"/>
    </location>
</feature>
<evidence type="ECO:0000256" key="6">
    <source>
        <dbReference type="ARBA" id="ARBA00023002"/>
    </source>
</evidence>
<dbReference type="InterPro" id="IPR023754">
    <property type="entry name" value="HemeA_Synthase_type2"/>
</dbReference>
<comment type="subcellular location">
    <subcellularLocation>
        <location evidence="12">Cell membrane</location>
        <topology evidence="12">Multi-pass membrane protein</topology>
    </subcellularLocation>
    <subcellularLocation>
        <location evidence="2">Membrane</location>
        <topology evidence="2">Multi-pass membrane protein</topology>
    </subcellularLocation>
</comment>
<comment type="pathway">
    <text evidence="10 12">Porphyrin-containing compound metabolism; heme A biosynthesis; heme A from heme O: step 1/1.</text>
</comment>
<comment type="caution">
    <text evidence="13">The sequence shown here is derived from an EMBL/GenBank/DDBJ whole genome shotgun (WGS) entry which is preliminary data.</text>
</comment>
<evidence type="ECO:0000313" key="13">
    <source>
        <dbReference type="EMBL" id="GLK52305.1"/>
    </source>
</evidence>
<feature type="transmembrane region" description="Helical" evidence="12">
    <location>
        <begin position="317"/>
        <end position="337"/>
    </location>
</feature>
<dbReference type="GO" id="GO:0016653">
    <property type="term" value="F:oxidoreductase activity, acting on NAD(P)H, heme protein as acceptor"/>
    <property type="evidence" value="ECO:0007669"/>
    <property type="project" value="TreeGrafter"/>
</dbReference>
<gene>
    <name evidence="12 13" type="primary">ctaA</name>
    <name evidence="13" type="ORF">GCM10017621_18130</name>
</gene>
<comment type="similarity">
    <text evidence="12">Belongs to the COX15/CtaA family. Type 2 subfamily.</text>
</comment>
<dbReference type="GO" id="GO:0006784">
    <property type="term" value="P:heme A biosynthetic process"/>
    <property type="evidence" value="ECO:0007669"/>
    <property type="project" value="UniProtKB-UniRule"/>
</dbReference>
<evidence type="ECO:0000313" key="14">
    <source>
        <dbReference type="Proteomes" id="UP001143486"/>
    </source>
</evidence>
<dbReference type="AlphaFoldDB" id="A0A9W6INH7"/>
<feature type="binding site" description="axial binding residue" evidence="12">
    <location>
        <position position="319"/>
    </location>
    <ligand>
        <name>heme</name>
        <dbReference type="ChEBI" id="CHEBI:30413"/>
    </ligand>
    <ligandPart>
        <name>Fe</name>
        <dbReference type="ChEBI" id="CHEBI:18248"/>
    </ligandPart>
</feature>
<evidence type="ECO:0000256" key="10">
    <source>
        <dbReference type="ARBA" id="ARBA00044501"/>
    </source>
</evidence>
<protein>
    <recommendedName>
        <fullName evidence="12">Heme A synthase</fullName>
        <shortName evidence="12">HAS</shortName>
        <ecNumber evidence="12">1.17.99.9</ecNumber>
    </recommendedName>
    <alternativeName>
        <fullName evidence="12">Cytochrome aa3-controlling protein</fullName>
    </alternativeName>
</protein>
<comment type="catalytic activity">
    <reaction evidence="11">
        <text>Fe(II)-heme o + 2 A + H2O = Fe(II)-heme a + 2 AH2</text>
        <dbReference type="Rhea" id="RHEA:63388"/>
        <dbReference type="ChEBI" id="CHEBI:13193"/>
        <dbReference type="ChEBI" id="CHEBI:15377"/>
        <dbReference type="ChEBI" id="CHEBI:17499"/>
        <dbReference type="ChEBI" id="CHEBI:60530"/>
        <dbReference type="ChEBI" id="CHEBI:61715"/>
        <dbReference type="EC" id="1.17.99.9"/>
    </reaction>
    <physiologicalReaction direction="left-to-right" evidence="11">
        <dbReference type="Rhea" id="RHEA:63389"/>
    </physiologicalReaction>
</comment>
<dbReference type="EMBL" id="BSFE01000004">
    <property type="protein sequence ID" value="GLK52305.1"/>
    <property type="molecule type" value="Genomic_DNA"/>
</dbReference>
<feature type="transmembrane region" description="Helical" evidence="12">
    <location>
        <begin position="191"/>
        <end position="217"/>
    </location>
</feature>
<accession>A0A9W6INH7</accession>
<keyword evidence="12" id="KW-1003">Cell membrane</keyword>